<dbReference type="Pfam" id="PF06429">
    <property type="entry name" value="Flg_bbr_C"/>
    <property type="match status" value="1"/>
</dbReference>
<dbReference type="GO" id="GO:0071978">
    <property type="term" value="P:bacterial-type flagellum-dependent swarming motility"/>
    <property type="evidence" value="ECO:0007669"/>
    <property type="project" value="TreeGrafter"/>
</dbReference>
<evidence type="ECO:0000256" key="6">
    <source>
        <dbReference type="RuleBase" id="RU362116"/>
    </source>
</evidence>
<evidence type="ECO:0000313" key="11">
    <source>
        <dbReference type="Proteomes" id="UP000076625"/>
    </source>
</evidence>
<name>A0A163CFN1_9NEIS</name>
<evidence type="ECO:0000256" key="4">
    <source>
        <dbReference type="ARBA" id="ARBA00038560"/>
    </source>
</evidence>
<comment type="subcellular location">
    <subcellularLocation>
        <location evidence="1 6">Bacterial flagellum basal body</location>
    </subcellularLocation>
</comment>
<dbReference type="InterPro" id="IPR010930">
    <property type="entry name" value="Flg_bb/hook_C_dom"/>
</dbReference>
<dbReference type="InterPro" id="IPR001444">
    <property type="entry name" value="Flag_bb_rod_N"/>
</dbReference>
<sequence length="241" mass="25438">MDALIYTIMSGANRTLAAQQVRANNLANAETVGFRADIEVASSQAVRGYGYDARHMTRAEPSAVDSRQGTLTQTGRALDVAVQGEGFLTVAVGNGEAYTRAGNLTVGADGALTVNGRPLLGDGGQIVLPPHSSVAVSANGDISILPPGETAMQVVDRLKLVRPAPEELTKDENGLIVSRFGGALPADETVRVLAEHLERSNVSAVEEMVATMTLNRSFEMQMKMFNAANDMVEAGNRLVRG</sequence>
<keyword evidence="11" id="KW-1185">Reference proteome</keyword>
<keyword evidence="10" id="KW-0969">Cilium</keyword>
<comment type="subunit">
    <text evidence="4 6">The basal body constitutes a major portion of the flagellar organelle and consists of five rings (E,L,P,S, and M) mounted on a central rod. The rod consists of about 26 subunits of FlgG in the distal portion, and FlgB, FlgC and FlgF are thought to build up the proximal portion of the rod with about 6 subunits each.</text>
</comment>
<evidence type="ECO:0000256" key="5">
    <source>
        <dbReference type="ARBA" id="ARBA00040228"/>
    </source>
</evidence>
<evidence type="ECO:0000313" key="10">
    <source>
        <dbReference type="EMBL" id="KZE31757.1"/>
    </source>
</evidence>
<protein>
    <recommendedName>
        <fullName evidence="5 6">Flagellar basal-body rod protein FlgF</fullName>
    </recommendedName>
</protein>
<dbReference type="RefSeq" id="WP_066612549.1">
    <property type="nucleotide sequence ID" value="NZ_LQQU01000023.1"/>
</dbReference>
<feature type="domain" description="Flagellar hook protein FlgE/F/G-like D1" evidence="9">
    <location>
        <begin position="81"/>
        <end position="143"/>
    </location>
</feature>
<gene>
    <name evidence="10" type="ORF">AVW16_00805</name>
</gene>
<dbReference type="Pfam" id="PF22692">
    <property type="entry name" value="LlgE_F_G_D1"/>
    <property type="match status" value="1"/>
</dbReference>
<dbReference type="NCBIfam" id="TIGR03506">
    <property type="entry name" value="FlgEFG_subfam"/>
    <property type="match status" value="1"/>
</dbReference>
<feature type="domain" description="Flagellar basal body rod protein N-terminal" evidence="7">
    <location>
        <begin position="5"/>
        <end position="35"/>
    </location>
</feature>
<dbReference type="AlphaFoldDB" id="A0A163CFN1"/>
<evidence type="ECO:0000256" key="3">
    <source>
        <dbReference type="ARBA" id="ARBA00023143"/>
    </source>
</evidence>
<dbReference type="SUPFAM" id="SSF117143">
    <property type="entry name" value="Flagellar hook protein flgE"/>
    <property type="match status" value="1"/>
</dbReference>
<accession>A0A163CFN1</accession>
<comment type="similarity">
    <text evidence="2 6">Belongs to the flagella basal body rod proteins family.</text>
</comment>
<organism evidence="10 11">
    <name type="scientific">Crenobacter luteus</name>
    <dbReference type="NCBI Taxonomy" id="1452487"/>
    <lineage>
        <taxon>Bacteria</taxon>
        <taxon>Pseudomonadati</taxon>
        <taxon>Pseudomonadota</taxon>
        <taxon>Betaproteobacteria</taxon>
        <taxon>Neisseriales</taxon>
        <taxon>Neisseriaceae</taxon>
        <taxon>Crenobacter</taxon>
    </lineage>
</organism>
<comment type="caution">
    <text evidence="10">The sequence shown here is derived from an EMBL/GenBank/DDBJ whole genome shotgun (WGS) entry which is preliminary data.</text>
</comment>
<keyword evidence="10" id="KW-0282">Flagellum</keyword>
<keyword evidence="10" id="KW-0966">Cell projection</keyword>
<dbReference type="PANTHER" id="PTHR30435:SF18">
    <property type="entry name" value="FLAGELLAR BASAL-BODY ROD PROTEIN FLGF"/>
    <property type="match status" value="1"/>
</dbReference>
<dbReference type="GO" id="GO:0030694">
    <property type="term" value="C:bacterial-type flagellum basal body, rod"/>
    <property type="evidence" value="ECO:0007669"/>
    <property type="project" value="UniProtKB-UniRule"/>
</dbReference>
<reference evidence="11" key="1">
    <citation type="submission" date="2016-01" db="EMBL/GenBank/DDBJ databases">
        <title>Draft genome of Chromobacterium sp. F49.</title>
        <authorList>
            <person name="Hong K.W."/>
        </authorList>
    </citation>
    <scope>NUCLEOTIDE SEQUENCE [LARGE SCALE GENOMIC DNA]</scope>
    <source>
        <strain evidence="11">CN10</strain>
    </source>
</reference>
<proteinExistence type="inferred from homology"/>
<dbReference type="InterPro" id="IPR053967">
    <property type="entry name" value="LlgE_F_G-like_D1"/>
</dbReference>
<evidence type="ECO:0000256" key="1">
    <source>
        <dbReference type="ARBA" id="ARBA00004117"/>
    </source>
</evidence>
<evidence type="ECO:0000259" key="9">
    <source>
        <dbReference type="Pfam" id="PF22692"/>
    </source>
</evidence>
<dbReference type="NCBIfam" id="NF009280">
    <property type="entry name" value="PRK12640.1"/>
    <property type="match status" value="1"/>
</dbReference>
<dbReference type="Pfam" id="PF00460">
    <property type="entry name" value="Flg_bb_rod"/>
    <property type="match status" value="1"/>
</dbReference>
<evidence type="ECO:0000259" key="7">
    <source>
        <dbReference type="Pfam" id="PF00460"/>
    </source>
</evidence>
<dbReference type="InterPro" id="IPR037925">
    <property type="entry name" value="FlgE/F/G-like"/>
</dbReference>
<dbReference type="STRING" id="1452487.AVW16_00805"/>
<feature type="domain" description="Flagellar basal-body/hook protein C-terminal" evidence="8">
    <location>
        <begin position="196"/>
        <end position="238"/>
    </location>
</feature>
<evidence type="ECO:0000259" key="8">
    <source>
        <dbReference type="Pfam" id="PF06429"/>
    </source>
</evidence>
<dbReference type="Proteomes" id="UP000076625">
    <property type="component" value="Unassembled WGS sequence"/>
</dbReference>
<dbReference type="InterPro" id="IPR020013">
    <property type="entry name" value="Flagellar_FlgE/F/G"/>
</dbReference>
<keyword evidence="3 6" id="KW-0975">Bacterial flagellum</keyword>
<dbReference type="EMBL" id="LQQU01000023">
    <property type="protein sequence ID" value="KZE31757.1"/>
    <property type="molecule type" value="Genomic_DNA"/>
</dbReference>
<dbReference type="OrthoDB" id="9804559at2"/>
<evidence type="ECO:0000256" key="2">
    <source>
        <dbReference type="ARBA" id="ARBA00009677"/>
    </source>
</evidence>
<dbReference type="PANTHER" id="PTHR30435">
    <property type="entry name" value="FLAGELLAR PROTEIN"/>
    <property type="match status" value="1"/>
</dbReference>